<dbReference type="Proteomes" id="UP001151760">
    <property type="component" value="Unassembled WGS sequence"/>
</dbReference>
<accession>A0ABQ5BI72</accession>
<reference evidence="2" key="2">
    <citation type="submission" date="2022-01" db="EMBL/GenBank/DDBJ databases">
        <authorList>
            <person name="Yamashiro T."/>
            <person name="Shiraishi A."/>
            <person name="Satake H."/>
            <person name="Nakayama K."/>
        </authorList>
    </citation>
    <scope>NUCLEOTIDE SEQUENCE</scope>
</reference>
<dbReference type="NCBIfam" id="TIGR01640">
    <property type="entry name" value="F_box_assoc_1"/>
    <property type="match status" value="1"/>
</dbReference>
<dbReference type="PANTHER" id="PTHR31672">
    <property type="entry name" value="BNACNNG10540D PROTEIN"/>
    <property type="match status" value="1"/>
</dbReference>
<sequence>MKNHELRDIFVLHLGDQLLLDSERGNMEGVEYRNPGPRIVGSCNGILCMENKGRINLWNFSVRRKLTLPSYPSFRGSKKEPYVAFGFGFDSITDDYKIVRISYSKDKDIFDNINACIYSLKTDSWNVIASPTSLLGFVDRNACFFNGTLHWVVYSKYGDRQSLSIMTFSLTTHVFGSFEFPQYSGRFEHVHRELKIINGSLALTSQSPKEDTCIWVMREYANVETWSEIYILETEKLDQAKVLQPITNGDLLIYDARCFDQCYVYNRKIRLLKIYLEFESLKFQDVKSDFIVMERYVESLELLDRGIRCGETRLLLVEKDES</sequence>
<evidence type="ECO:0000259" key="1">
    <source>
        <dbReference type="Pfam" id="PF07734"/>
    </source>
</evidence>
<keyword evidence="3" id="KW-1185">Reference proteome</keyword>
<comment type="caution">
    <text evidence="2">The sequence shown here is derived from an EMBL/GenBank/DDBJ whole genome shotgun (WGS) entry which is preliminary data.</text>
</comment>
<reference evidence="2" key="1">
    <citation type="journal article" date="2022" name="Int. J. Mol. Sci.">
        <title>Draft Genome of Tanacetum Coccineum: Genomic Comparison of Closely Related Tanacetum-Family Plants.</title>
        <authorList>
            <person name="Yamashiro T."/>
            <person name="Shiraishi A."/>
            <person name="Nakayama K."/>
            <person name="Satake H."/>
        </authorList>
    </citation>
    <scope>NUCLEOTIDE SEQUENCE</scope>
</reference>
<dbReference type="PANTHER" id="PTHR31672:SF6">
    <property type="entry name" value="F-BOX DOMAIN-CONTAINING PROTEIN"/>
    <property type="match status" value="1"/>
</dbReference>
<protein>
    <submittedName>
        <fullName evidence="2">F-box/kelch-repeat protein-like protein</fullName>
    </submittedName>
</protein>
<evidence type="ECO:0000313" key="3">
    <source>
        <dbReference type="Proteomes" id="UP001151760"/>
    </source>
</evidence>
<dbReference type="Pfam" id="PF07734">
    <property type="entry name" value="FBA_1"/>
    <property type="match status" value="1"/>
</dbReference>
<gene>
    <name evidence="2" type="ORF">Tco_0861572</name>
</gene>
<proteinExistence type="predicted"/>
<dbReference type="InterPro" id="IPR050796">
    <property type="entry name" value="SCF_F-box_component"/>
</dbReference>
<name>A0ABQ5BI72_9ASTR</name>
<dbReference type="EMBL" id="BQNB010013321">
    <property type="protein sequence ID" value="GJT14530.1"/>
    <property type="molecule type" value="Genomic_DNA"/>
</dbReference>
<feature type="domain" description="F-box associated beta-propeller type 1" evidence="1">
    <location>
        <begin position="39"/>
        <end position="300"/>
    </location>
</feature>
<dbReference type="InterPro" id="IPR006527">
    <property type="entry name" value="F-box-assoc_dom_typ1"/>
</dbReference>
<evidence type="ECO:0000313" key="2">
    <source>
        <dbReference type="EMBL" id="GJT14530.1"/>
    </source>
</evidence>
<organism evidence="2 3">
    <name type="scientific">Tanacetum coccineum</name>
    <dbReference type="NCBI Taxonomy" id="301880"/>
    <lineage>
        <taxon>Eukaryota</taxon>
        <taxon>Viridiplantae</taxon>
        <taxon>Streptophyta</taxon>
        <taxon>Embryophyta</taxon>
        <taxon>Tracheophyta</taxon>
        <taxon>Spermatophyta</taxon>
        <taxon>Magnoliopsida</taxon>
        <taxon>eudicotyledons</taxon>
        <taxon>Gunneridae</taxon>
        <taxon>Pentapetalae</taxon>
        <taxon>asterids</taxon>
        <taxon>campanulids</taxon>
        <taxon>Asterales</taxon>
        <taxon>Asteraceae</taxon>
        <taxon>Asteroideae</taxon>
        <taxon>Anthemideae</taxon>
        <taxon>Anthemidinae</taxon>
        <taxon>Tanacetum</taxon>
    </lineage>
</organism>
<dbReference type="InterPro" id="IPR017451">
    <property type="entry name" value="F-box-assoc_interact_dom"/>
</dbReference>